<evidence type="ECO:0000256" key="1">
    <source>
        <dbReference type="SAM" id="MobiDB-lite"/>
    </source>
</evidence>
<evidence type="ECO:0000313" key="4">
    <source>
        <dbReference type="Proteomes" id="UP000664203"/>
    </source>
</evidence>
<protein>
    <submittedName>
        <fullName evidence="3">Uncharacterized protein</fullName>
    </submittedName>
</protein>
<dbReference type="EMBL" id="CAJPDR010000073">
    <property type="protein sequence ID" value="CAF9914397.1"/>
    <property type="molecule type" value="Genomic_DNA"/>
</dbReference>
<comment type="caution">
    <text evidence="3">The sequence shown here is derived from an EMBL/GenBank/DDBJ whole genome shotgun (WGS) entry which is preliminary data.</text>
</comment>
<feature type="compositionally biased region" description="Polar residues" evidence="1">
    <location>
        <begin position="372"/>
        <end position="400"/>
    </location>
</feature>
<dbReference type="OrthoDB" id="5360660at2759"/>
<organism evidence="3 4">
    <name type="scientific">Alectoria fallacina</name>
    <dbReference type="NCBI Taxonomy" id="1903189"/>
    <lineage>
        <taxon>Eukaryota</taxon>
        <taxon>Fungi</taxon>
        <taxon>Dikarya</taxon>
        <taxon>Ascomycota</taxon>
        <taxon>Pezizomycotina</taxon>
        <taxon>Lecanoromycetes</taxon>
        <taxon>OSLEUM clade</taxon>
        <taxon>Lecanoromycetidae</taxon>
        <taxon>Lecanorales</taxon>
        <taxon>Lecanorineae</taxon>
        <taxon>Parmeliaceae</taxon>
        <taxon>Alectoria</taxon>
    </lineage>
</organism>
<feature type="region of interest" description="Disordered" evidence="1">
    <location>
        <begin position="559"/>
        <end position="583"/>
    </location>
</feature>
<name>A0A8H3EXN5_9LECA</name>
<accession>A0A8H3EXN5</accession>
<feature type="chain" id="PRO_5034447554" evidence="2">
    <location>
        <begin position="21"/>
        <end position="596"/>
    </location>
</feature>
<feature type="compositionally biased region" description="Polar residues" evidence="1">
    <location>
        <begin position="565"/>
        <end position="580"/>
    </location>
</feature>
<feature type="region of interest" description="Disordered" evidence="1">
    <location>
        <begin position="372"/>
        <end position="406"/>
    </location>
</feature>
<keyword evidence="2" id="KW-0732">Signal</keyword>
<keyword evidence="4" id="KW-1185">Reference proteome</keyword>
<proteinExistence type="predicted"/>
<feature type="signal peptide" evidence="2">
    <location>
        <begin position="1"/>
        <end position="20"/>
    </location>
</feature>
<gene>
    <name evidence="3" type="ORF">ALECFALPRED_009583</name>
</gene>
<reference evidence="3" key="1">
    <citation type="submission" date="2021-03" db="EMBL/GenBank/DDBJ databases">
        <authorList>
            <person name="Tagirdzhanova G."/>
        </authorList>
    </citation>
    <scope>NUCLEOTIDE SEQUENCE</scope>
</reference>
<dbReference type="Proteomes" id="UP000664203">
    <property type="component" value="Unassembled WGS sequence"/>
</dbReference>
<evidence type="ECO:0000256" key="2">
    <source>
        <dbReference type="SAM" id="SignalP"/>
    </source>
</evidence>
<evidence type="ECO:0000313" key="3">
    <source>
        <dbReference type="EMBL" id="CAF9914397.1"/>
    </source>
</evidence>
<sequence length="596" mass="65323">MLLLGIFFSAALLFLVPISAIPLNSRTLNPAYVSPSHFDSTNPIPNLNPDTLRVVCSSTRAGLNLTAVAEDCSTILNVILRLDGPFENRAFSQQHYMNSMGHWVPARWDFGQCSVYAYLALSASADLFTFFEVALTANKILSDCVMNHKKGQGGFMSIGSPEKSFYVGVQGHLPSSNDHAINDTDISAVPDLEVSKRRMDAKRTIRSPTGLQWRIVDSRGKSVPLENAISPSNPAGNPKAMINYDIECFPIGSRLPSANGDDCKFIINSIILGMRDPFRVQTWGYTDAVDINLSLPENRWIFKNCLMRVKNIDEKQVDSFRPVDVAEAAQAIVQTCIVGTKEALGGTAEIGQLKFPRTFYVVVSGTERRSVESQGNDSTLSLPSNKSRTLESRASLTSPEGNPLSLIPTEGLKAGKRWPVNCFDPAASSKLKHAVTSDCTFIIDEIILRLANPMKEQNFGYTDADDINLTDPENSQWIHGQCVVYIRGLDGDATLRDRFRFVDVALTAHRILEDCVQDAKYAIGGIADVGTREDRFYVGVAGMDSAVLRNGTILELPSSAIPASPSRNRTESIPPNNNIGADSANLEKRATMMRVH</sequence>
<dbReference type="AlphaFoldDB" id="A0A8H3EXN5"/>